<organism evidence="1">
    <name type="scientific">Zea mays</name>
    <name type="common">Maize</name>
    <dbReference type="NCBI Taxonomy" id="4577"/>
    <lineage>
        <taxon>Eukaryota</taxon>
        <taxon>Viridiplantae</taxon>
        <taxon>Streptophyta</taxon>
        <taxon>Embryophyta</taxon>
        <taxon>Tracheophyta</taxon>
        <taxon>Spermatophyta</taxon>
        <taxon>Magnoliopsida</taxon>
        <taxon>Liliopsida</taxon>
        <taxon>Poales</taxon>
        <taxon>Poaceae</taxon>
        <taxon>PACMAD clade</taxon>
        <taxon>Panicoideae</taxon>
        <taxon>Andropogonodae</taxon>
        <taxon>Andropogoneae</taxon>
        <taxon>Tripsacinae</taxon>
        <taxon>Zea</taxon>
    </lineage>
</organism>
<dbReference type="EMBL" id="BT064267">
    <property type="protein sequence ID" value="ACN28964.1"/>
    <property type="molecule type" value="mRNA"/>
</dbReference>
<proteinExistence type="evidence at transcript level"/>
<reference evidence="1" key="1">
    <citation type="journal article" date="2009" name="PLoS Genet.">
        <title>Sequencing, mapping, and analysis of 27,455 maize full-length cDNAs.</title>
        <authorList>
            <person name="Soderlund C."/>
            <person name="Descour A."/>
            <person name="Kudrna D."/>
            <person name="Bomhoff M."/>
            <person name="Boyd L."/>
            <person name="Currie J."/>
            <person name="Angelova A."/>
            <person name="Collura K."/>
            <person name="Wissotski M."/>
            <person name="Ashley E."/>
            <person name="Morrow D."/>
            <person name="Fernandes J."/>
            <person name="Walbot V."/>
            <person name="Yu Y."/>
        </authorList>
    </citation>
    <scope>NUCLEOTIDE SEQUENCE</scope>
    <source>
        <strain evidence="1">B73</strain>
    </source>
</reference>
<sequence>MYLPVERTSRRFSLGSYRPLRSWYRCVTADTVYACPSIVTLSPQWMLVGKQRTPRHRGGGVISTTLKGCLCSLPSRSLSRPSLFFLHTTAKRGLWYAKEVDATMAMGGGHCSLARSIPAGA</sequence>
<name>C0P7J8_MAIZE</name>
<dbReference type="AlphaFoldDB" id="C0P7J8"/>
<evidence type="ECO:0000313" key="1">
    <source>
        <dbReference type="EMBL" id="ACN28964.1"/>
    </source>
</evidence>
<reference evidence="1" key="2">
    <citation type="submission" date="2012-06" db="EMBL/GenBank/DDBJ databases">
        <authorList>
            <person name="Yu Y."/>
            <person name="Currie J."/>
            <person name="Lomeli R."/>
            <person name="Angelova A."/>
            <person name="Collura K."/>
            <person name="Wissotski M."/>
            <person name="Campos D."/>
            <person name="Kudrna D."/>
            <person name="Golser W."/>
            <person name="Ashely E."/>
            <person name="Descour A."/>
            <person name="Fernandes J."/>
            <person name="Soderlund C."/>
            <person name="Walbot V."/>
        </authorList>
    </citation>
    <scope>NUCLEOTIDE SEQUENCE</scope>
    <source>
        <strain evidence="1">B73</strain>
    </source>
</reference>
<accession>C0P7J8</accession>
<protein>
    <submittedName>
        <fullName evidence="1">Uncharacterized protein</fullName>
    </submittedName>
</protein>